<dbReference type="InterPro" id="IPR011043">
    <property type="entry name" value="Gal_Oxase/kelch_b-propeller"/>
</dbReference>
<dbReference type="PROSITE" id="PS50082">
    <property type="entry name" value="WD_REPEATS_2"/>
    <property type="match status" value="5"/>
</dbReference>
<dbReference type="InterPro" id="IPR015915">
    <property type="entry name" value="Kelch-typ_b-propeller"/>
</dbReference>
<name>X6MDX7_RETFI</name>
<dbReference type="PROSITE" id="PS50294">
    <property type="entry name" value="WD_REPEATS_REGION"/>
    <property type="match status" value="4"/>
</dbReference>
<dbReference type="PANTHER" id="PTHR19848:SF8">
    <property type="entry name" value="F-BOX AND WD REPEAT DOMAIN CONTAINING 7"/>
    <property type="match status" value="1"/>
</dbReference>
<gene>
    <name evidence="4" type="ORF">RFI_25281</name>
</gene>
<dbReference type="InterPro" id="IPR019775">
    <property type="entry name" value="WD40_repeat_CS"/>
</dbReference>
<keyword evidence="5" id="KW-1185">Reference proteome</keyword>
<dbReference type="Gene3D" id="2.130.10.10">
    <property type="entry name" value="YVTN repeat-like/Quinoprotein amine dehydrogenase"/>
    <property type="match status" value="2"/>
</dbReference>
<evidence type="ECO:0000256" key="2">
    <source>
        <dbReference type="ARBA" id="ARBA00022737"/>
    </source>
</evidence>
<dbReference type="PROSITE" id="PS00678">
    <property type="entry name" value="WD_REPEATS_1"/>
    <property type="match status" value="2"/>
</dbReference>
<dbReference type="EMBL" id="ASPP01021735">
    <property type="protein sequence ID" value="ETO12094.1"/>
    <property type="molecule type" value="Genomic_DNA"/>
</dbReference>
<dbReference type="AlphaFoldDB" id="X6MDX7"/>
<dbReference type="PRINTS" id="PR00320">
    <property type="entry name" value="GPROTEINBRPT"/>
</dbReference>
<sequence length="646" mass="74779">MKNSAAFHILTFLPYNFCKCQCIIQKREILVCGGIEQEGCYSYHIPGSKYKWVCDYPREFTHYGYCVVKIPNKNDSNETVLLSFGGAFGHVLTMKYISVWKKRGIEKTTDDNTWIPLVDSNNAPVCIQKRHFNFMGTRAVIGGSNNNLLFITSSTYIDVFDLDTYKYVASARLPMTDPVSFHCFVLKPENRSTNAMTHPNENNKSEMLLFFKTTGLSIKYEEDNKTFQFRNIWMCSTIRQFQDYGYVLTDDMILFFGGRGDYLEASASIHKYLIHEDKWMKCETTLPLLLSECIGILSDDQLYVHIIGKKRRMDIRLTHMKVKLKDLMKKQTEVEKLWFMEQEQIKETESIKLEMNMMQPNVDIKRLTVELFIIVVILKTKEIKMITRHWLRSSCIKIGWIDEFNIIILRNFWSVKYFKLLKECHAHPKSVNSIKFSPDGTKVISSSADKKIRILGKRLHSLYGHLGIVNNAQFSSDGKMIVSCSDDRTIRLWDVRSRKEIRKFEGHFDNVTSASFSPDGTLVASSSKDRTIRLWDAKSGEEIKRFEHLKEVNDVQFSPNGQFLVSACDKTIGIWDILHTQRIGELCKHNGHVLRVQYSPDGQTIASCSTDKTIRIWDTISRVEIKVLEGHSDIVNDVTFFQTEKL</sequence>
<dbReference type="PANTHER" id="PTHR19848">
    <property type="entry name" value="WD40 REPEAT PROTEIN"/>
    <property type="match status" value="1"/>
</dbReference>
<dbReference type="SUPFAM" id="SSF50978">
    <property type="entry name" value="WD40 repeat-like"/>
    <property type="match status" value="1"/>
</dbReference>
<organism evidence="4 5">
    <name type="scientific">Reticulomyxa filosa</name>
    <dbReference type="NCBI Taxonomy" id="46433"/>
    <lineage>
        <taxon>Eukaryota</taxon>
        <taxon>Sar</taxon>
        <taxon>Rhizaria</taxon>
        <taxon>Retaria</taxon>
        <taxon>Foraminifera</taxon>
        <taxon>Monothalamids</taxon>
        <taxon>Reticulomyxidae</taxon>
        <taxon>Reticulomyxa</taxon>
    </lineage>
</organism>
<evidence type="ECO:0000313" key="4">
    <source>
        <dbReference type="EMBL" id="ETO12094.1"/>
    </source>
</evidence>
<feature type="repeat" description="WD" evidence="3">
    <location>
        <begin position="586"/>
        <end position="627"/>
    </location>
</feature>
<dbReference type="InterPro" id="IPR015943">
    <property type="entry name" value="WD40/YVTN_repeat-like_dom_sf"/>
</dbReference>
<comment type="caution">
    <text evidence="4">The sequence shown here is derived from an EMBL/GenBank/DDBJ whole genome shotgun (WGS) entry which is preliminary data.</text>
</comment>
<evidence type="ECO:0000256" key="1">
    <source>
        <dbReference type="ARBA" id="ARBA00022574"/>
    </source>
</evidence>
<feature type="repeat" description="WD" evidence="3">
    <location>
        <begin position="545"/>
        <end position="577"/>
    </location>
</feature>
<reference evidence="4 5" key="1">
    <citation type="journal article" date="2013" name="Curr. Biol.">
        <title>The Genome of the Foraminiferan Reticulomyxa filosa.</title>
        <authorList>
            <person name="Glockner G."/>
            <person name="Hulsmann N."/>
            <person name="Schleicher M."/>
            <person name="Noegel A.A."/>
            <person name="Eichinger L."/>
            <person name="Gallinger C."/>
            <person name="Pawlowski J."/>
            <person name="Sierra R."/>
            <person name="Euteneuer U."/>
            <person name="Pillet L."/>
            <person name="Moustafa A."/>
            <person name="Platzer M."/>
            <person name="Groth M."/>
            <person name="Szafranski K."/>
            <person name="Schliwa M."/>
        </authorList>
    </citation>
    <scope>NUCLEOTIDE SEQUENCE [LARGE SCALE GENOMIC DNA]</scope>
</reference>
<dbReference type="InterPro" id="IPR036322">
    <property type="entry name" value="WD40_repeat_dom_sf"/>
</dbReference>
<dbReference type="InterPro" id="IPR001680">
    <property type="entry name" value="WD40_rpt"/>
</dbReference>
<dbReference type="CDD" id="cd00200">
    <property type="entry name" value="WD40"/>
    <property type="match status" value="1"/>
</dbReference>
<dbReference type="Proteomes" id="UP000023152">
    <property type="component" value="Unassembled WGS sequence"/>
</dbReference>
<dbReference type="SMART" id="SM00320">
    <property type="entry name" value="WD40"/>
    <property type="match status" value="5"/>
</dbReference>
<feature type="repeat" description="WD" evidence="3">
    <location>
        <begin position="462"/>
        <end position="503"/>
    </location>
</feature>
<keyword evidence="2" id="KW-0677">Repeat</keyword>
<dbReference type="Pfam" id="PF25168">
    <property type="entry name" value="Beta-prop_WDR36-Utp21_2nd"/>
    <property type="match status" value="1"/>
</dbReference>
<accession>X6MDX7</accession>
<dbReference type="InterPro" id="IPR020472">
    <property type="entry name" value="WD40_PAC1"/>
</dbReference>
<evidence type="ECO:0000256" key="3">
    <source>
        <dbReference type="PROSITE-ProRule" id="PRU00221"/>
    </source>
</evidence>
<keyword evidence="1 3" id="KW-0853">WD repeat</keyword>
<feature type="repeat" description="WD" evidence="3">
    <location>
        <begin position="504"/>
        <end position="545"/>
    </location>
</feature>
<dbReference type="Gene3D" id="2.120.10.80">
    <property type="entry name" value="Kelch-type beta propeller"/>
    <property type="match status" value="1"/>
</dbReference>
<proteinExistence type="predicted"/>
<protein>
    <submittedName>
        <fullName evidence="4">WD-40 repeat-containing protein</fullName>
    </submittedName>
</protein>
<dbReference type="SUPFAM" id="SSF50965">
    <property type="entry name" value="Galactose oxidase, central domain"/>
    <property type="match status" value="1"/>
</dbReference>
<evidence type="ECO:0000313" key="5">
    <source>
        <dbReference type="Proteomes" id="UP000023152"/>
    </source>
</evidence>
<dbReference type="Pfam" id="PF00400">
    <property type="entry name" value="WD40"/>
    <property type="match status" value="1"/>
</dbReference>
<feature type="repeat" description="WD" evidence="3">
    <location>
        <begin position="424"/>
        <end position="454"/>
    </location>
</feature>